<keyword evidence="1" id="KW-1133">Transmembrane helix</keyword>
<geneLocation type="plasmid" evidence="2 3">
    <name>p1</name>
</geneLocation>
<name>A0ABX8H4I4_9BACT</name>
<keyword evidence="1" id="KW-0472">Membrane</keyword>
<evidence type="ECO:0000313" key="2">
    <source>
        <dbReference type="EMBL" id="QWG10514.1"/>
    </source>
</evidence>
<keyword evidence="1" id="KW-0812">Transmembrane</keyword>
<proteinExistence type="predicted"/>
<gene>
    <name evidence="2" type="ORF">KM029_26435</name>
</gene>
<organism evidence="2 3">
    <name type="scientific">Flammeovirga kamogawensis</name>
    <dbReference type="NCBI Taxonomy" id="373891"/>
    <lineage>
        <taxon>Bacteria</taxon>
        <taxon>Pseudomonadati</taxon>
        <taxon>Bacteroidota</taxon>
        <taxon>Cytophagia</taxon>
        <taxon>Cytophagales</taxon>
        <taxon>Flammeovirgaceae</taxon>
        <taxon>Flammeovirga</taxon>
    </lineage>
</organism>
<sequence>MKKIIDNIFGKEKILLTLSNIFLIVLFTFSYTDVVDKDLINVLIWFTSGCMFGNMYTLYVTSEENSNTKKEIQYGAILISILLIFLILILMYLSI</sequence>
<dbReference type="RefSeq" id="WP_144076993.1">
    <property type="nucleotide sequence ID" value="NZ_CP076130.1"/>
</dbReference>
<keyword evidence="2" id="KW-0614">Plasmid</keyword>
<dbReference type="Proteomes" id="UP000682802">
    <property type="component" value="Plasmid p1"/>
</dbReference>
<feature type="transmembrane region" description="Helical" evidence="1">
    <location>
        <begin position="12"/>
        <end position="31"/>
    </location>
</feature>
<evidence type="ECO:0000256" key="1">
    <source>
        <dbReference type="SAM" id="Phobius"/>
    </source>
</evidence>
<feature type="transmembrane region" description="Helical" evidence="1">
    <location>
        <begin position="43"/>
        <end position="62"/>
    </location>
</feature>
<dbReference type="EMBL" id="CP076130">
    <property type="protein sequence ID" value="QWG10514.1"/>
    <property type="molecule type" value="Genomic_DNA"/>
</dbReference>
<evidence type="ECO:0000313" key="3">
    <source>
        <dbReference type="Proteomes" id="UP000682802"/>
    </source>
</evidence>
<feature type="transmembrane region" description="Helical" evidence="1">
    <location>
        <begin position="74"/>
        <end position="93"/>
    </location>
</feature>
<accession>A0ABX8H4I4</accession>
<keyword evidence="3" id="KW-1185">Reference proteome</keyword>
<protein>
    <submittedName>
        <fullName evidence="2">Uncharacterized protein</fullName>
    </submittedName>
</protein>
<reference evidence="2 3" key="1">
    <citation type="submission" date="2021-05" db="EMBL/GenBank/DDBJ databases">
        <title>Comparative genomic studies on the polysaccharide-degrading batcterial strains of the Flammeovirga genus.</title>
        <authorList>
            <person name="Zewei F."/>
            <person name="Zheng Z."/>
            <person name="Yu L."/>
            <person name="Ruyue G."/>
            <person name="Yanhong M."/>
            <person name="Yuanyuan C."/>
            <person name="Jingyan G."/>
            <person name="Wenjun H."/>
        </authorList>
    </citation>
    <scope>NUCLEOTIDE SEQUENCE [LARGE SCALE GENOMIC DNA]</scope>
    <source>
        <strain evidence="2 3">YS10</strain>
        <plasmid evidence="2 3">p1</plasmid>
    </source>
</reference>